<protein>
    <recommendedName>
        <fullName evidence="1">Rhodanese domain-containing protein</fullName>
    </recommendedName>
</protein>
<gene>
    <name evidence="2" type="ORF">CH339_16255</name>
</gene>
<accession>A0A327JR84</accession>
<dbReference type="Pfam" id="PF00581">
    <property type="entry name" value="Rhodanese"/>
    <property type="match status" value="1"/>
</dbReference>
<dbReference type="SUPFAM" id="SSF52821">
    <property type="entry name" value="Rhodanese/Cell cycle control phosphatase"/>
    <property type="match status" value="1"/>
</dbReference>
<evidence type="ECO:0000313" key="2">
    <source>
        <dbReference type="EMBL" id="RAI25888.1"/>
    </source>
</evidence>
<proteinExistence type="predicted"/>
<dbReference type="RefSeq" id="WP_111435439.1">
    <property type="nucleotide sequence ID" value="NZ_JACIGG010000003.1"/>
</dbReference>
<evidence type="ECO:0000259" key="1">
    <source>
        <dbReference type="PROSITE" id="PS50206"/>
    </source>
</evidence>
<feature type="domain" description="Rhodanese" evidence="1">
    <location>
        <begin position="32"/>
        <end position="132"/>
    </location>
</feature>
<dbReference type="InterPro" id="IPR036873">
    <property type="entry name" value="Rhodanese-like_dom_sf"/>
</dbReference>
<dbReference type="SMART" id="SM00450">
    <property type="entry name" value="RHOD"/>
    <property type="match status" value="1"/>
</dbReference>
<comment type="caution">
    <text evidence="2">The sequence shown here is derived from an EMBL/GenBank/DDBJ whole genome shotgun (WGS) entry which is preliminary data.</text>
</comment>
<reference evidence="2 3" key="1">
    <citation type="submission" date="2017-07" db="EMBL/GenBank/DDBJ databases">
        <title>Draft Genome Sequences of Select Purple Nonsulfur Bacteria.</title>
        <authorList>
            <person name="Lasarre B."/>
            <person name="Mckinlay J.B."/>
        </authorList>
    </citation>
    <scope>NUCLEOTIDE SEQUENCE [LARGE SCALE GENOMIC DNA]</scope>
    <source>
        <strain evidence="2 3">DSM 11290</strain>
    </source>
</reference>
<dbReference type="InterPro" id="IPR001763">
    <property type="entry name" value="Rhodanese-like_dom"/>
</dbReference>
<dbReference type="AlphaFoldDB" id="A0A327JR84"/>
<evidence type="ECO:0000313" key="3">
    <source>
        <dbReference type="Proteomes" id="UP000249299"/>
    </source>
</evidence>
<dbReference type="Proteomes" id="UP000249299">
    <property type="component" value="Unassembled WGS sequence"/>
</dbReference>
<dbReference type="CDD" id="cd00158">
    <property type="entry name" value="RHOD"/>
    <property type="match status" value="1"/>
</dbReference>
<sequence>MDQMTPRAPSSPTGELGENGIVDAATAREEALAGRLLLVDIRTPMEWQRTGVGDAAEAISLQDPSFLQKVLDLVGEDKSKAIAVICATGNRSSWLAGEMRRLGFHNIYDVNEGMMGSFSGPGWLGRGLPTERPA</sequence>
<organism evidence="2 3">
    <name type="scientific">Rhodobium orientis</name>
    <dbReference type="NCBI Taxonomy" id="34017"/>
    <lineage>
        <taxon>Bacteria</taxon>
        <taxon>Pseudomonadati</taxon>
        <taxon>Pseudomonadota</taxon>
        <taxon>Alphaproteobacteria</taxon>
        <taxon>Hyphomicrobiales</taxon>
        <taxon>Rhodobiaceae</taxon>
        <taxon>Rhodobium</taxon>
    </lineage>
</organism>
<name>A0A327JR84_9HYPH</name>
<dbReference type="PROSITE" id="PS50206">
    <property type="entry name" value="RHODANESE_3"/>
    <property type="match status" value="1"/>
</dbReference>
<dbReference type="Gene3D" id="3.40.250.10">
    <property type="entry name" value="Rhodanese-like domain"/>
    <property type="match status" value="1"/>
</dbReference>
<dbReference type="EMBL" id="NPEV01000039">
    <property type="protein sequence ID" value="RAI25888.1"/>
    <property type="molecule type" value="Genomic_DNA"/>
</dbReference>
<dbReference type="OrthoDB" id="9812109at2"/>
<keyword evidence="3" id="KW-1185">Reference proteome</keyword>